<dbReference type="AlphaFoldDB" id="A0A1J1IU14"/>
<dbReference type="Proteomes" id="UP000183832">
    <property type="component" value="Unassembled WGS sequence"/>
</dbReference>
<gene>
    <name evidence="1" type="ORF">CLUMA_CG016065</name>
</gene>
<sequence length="89" mass="10151">MTNLGLQTMRNTYQEIYNPLKYFEATVSLACDSVFNKLICIKFLANYAKSCCLFILSQFTDQTFTSNCNSFLKATKALSMPPFHSLLIE</sequence>
<dbReference type="EMBL" id="CVRI01000058">
    <property type="protein sequence ID" value="CRL02606.1"/>
    <property type="molecule type" value="Genomic_DNA"/>
</dbReference>
<keyword evidence="2" id="KW-1185">Reference proteome</keyword>
<name>A0A1J1IU14_9DIPT</name>
<reference evidence="1 2" key="1">
    <citation type="submission" date="2015-04" db="EMBL/GenBank/DDBJ databases">
        <authorList>
            <person name="Syromyatnikov M.Y."/>
            <person name="Popov V.N."/>
        </authorList>
    </citation>
    <scope>NUCLEOTIDE SEQUENCE [LARGE SCALE GENOMIC DNA]</scope>
</reference>
<protein>
    <submittedName>
        <fullName evidence="1">CLUMA_CG016065, isoform A</fullName>
    </submittedName>
</protein>
<evidence type="ECO:0000313" key="1">
    <source>
        <dbReference type="EMBL" id="CRL02606.1"/>
    </source>
</evidence>
<evidence type="ECO:0000313" key="2">
    <source>
        <dbReference type="Proteomes" id="UP000183832"/>
    </source>
</evidence>
<organism evidence="1 2">
    <name type="scientific">Clunio marinus</name>
    <dbReference type="NCBI Taxonomy" id="568069"/>
    <lineage>
        <taxon>Eukaryota</taxon>
        <taxon>Metazoa</taxon>
        <taxon>Ecdysozoa</taxon>
        <taxon>Arthropoda</taxon>
        <taxon>Hexapoda</taxon>
        <taxon>Insecta</taxon>
        <taxon>Pterygota</taxon>
        <taxon>Neoptera</taxon>
        <taxon>Endopterygota</taxon>
        <taxon>Diptera</taxon>
        <taxon>Nematocera</taxon>
        <taxon>Chironomoidea</taxon>
        <taxon>Chironomidae</taxon>
        <taxon>Clunio</taxon>
    </lineage>
</organism>
<accession>A0A1J1IU14</accession>
<proteinExistence type="predicted"/>